<dbReference type="GO" id="GO:0051604">
    <property type="term" value="P:protein maturation"/>
    <property type="evidence" value="ECO:0007669"/>
    <property type="project" value="TreeGrafter"/>
</dbReference>
<evidence type="ECO:0000259" key="3">
    <source>
        <dbReference type="Pfam" id="PF02769"/>
    </source>
</evidence>
<dbReference type="EMBL" id="DSZH01000108">
    <property type="protein sequence ID" value="HGU47396.1"/>
    <property type="molecule type" value="Genomic_DNA"/>
</dbReference>
<dbReference type="PANTHER" id="PTHR30303">
    <property type="entry name" value="HYDROGENASE ISOENZYMES FORMATION PROTEIN HYPE"/>
    <property type="match status" value="1"/>
</dbReference>
<evidence type="ECO:0000313" key="5">
    <source>
        <dbReference type="EMBL" id="HGU47396.1"/>
    </source>
</evidence>
<organism evidence="5">
    <name type="scientific">candidate division WOR-3 bacterium</name>
    <dbReference type="NCBI Taxonomy" id="2052148"/>
    <lineage>
        <taxon>Bacteria</taxon>
        <taxon>Bacteria division WOR-3</taxon>
    </lineage>
</organism>
<dbReference type="InterPro" id="IPR011854">
    <property type="entry name" value="HypE"/>
</dbReference>
<comment type="caution">
    <text evidence="5">The sequence shown here is derived from an EMBL/GenBank/DDBJ whole genome shotgun (WGS) entry which is preliminary data.</text>
</comment>
<dbReference type="EMBL" id="DTBX01000006">
    <property type="protein sequence ID" value="HGQ54859.1"/>
    <property type="molecule type" value="Genomic_DNA"/>
</dbReference>
<reference evidence="5" key="1">
    <citation type="journal article" date="2020" name="mSystems">
        <title>Genome- and Community-Level Interaction Insights into Carbon Utilization and Element Cycling Functions of Hydrothermarchaeota in Hydrothermal Sediment.</title>
        <authorList>
            <person name="Zhou Z."/>
            <person name="Liu Y."/>
            <person name="Xu W."/>
            <person name="Pan J."/>
            <person name="Luo Z.H."/>
            <person name="Li M."/>
        </authorList>
    </citation>
    <scope>NUCLEOTIDE SEQUENCE [LARGE SCALE GENOMIC DNA]</scope>
    <source>
        <strain evidence="5">SpSt-594</strain>
        <strain evidence="4">SpSt-655</strain>
    </source>
</reference>
<dbReference type="Gene3D" id="3.90.650.10">
    <property type="entry name" value="PurM-like C-terminal domain"/>
    <property type="match status" value="1"/>
</dbReference>
<dbReference type="CDD" id="cd06061">
    <property type="entry name" value="PurM-like1"/>
    <property type="match status" value="1"/>
</dbReference>
<dbReference type="SUPFAM" id="SSF56042">
    <property type="entry name" value="PurM C-terminal domain-like"/>
    <property type="match status" value="1"/>
</dbReference>
<dbReference type="Pfam" id="PF00586">
    <property type="entry name" value="AIRS"/>
    <property type="match status" value="1"/>
</dbReference>
<feature type="domain" description="PurM-like N-terminal" evidence="2">
    <location>
        <begin position="36"/>
        <end position="137"/>
    </location>
</feature>
<proteinExistence type="inferred from homology"/>
<accession>A0A7C4S1I8</accession>
<dbReference type="PANTHER" id="PTHR30303:SF4">
    <property type="entry name" value="HYDROGENASE EXPRESSION_FORMATION PROTEIN HYPE"/>
    <property type="match status" value="1"/>
</dbReference>
<dbReference type="SUPFAM" id="SSF55326">
    <property type="entry name" value="PurM N-terminal domain-like"/>
    <property type="match status" value="1"/>
</dbReference>
<evidence type="ECO:0000256" key="1">
    <source>
        <dbReference type="ARBA" id="ARBA00006243"/>
    </source>
</evidence>
<dbReference type="Pfam" id="PF02769">
    <property type="entry name" value="AIRS_C"/>
    <property type="match status" value="1"/>
</dbReference>
<evidence type="ECO:0000259" key="2">
    <source>
        <dbReference type="Pfam" id="PF00586"/>
    </source>
</evidence>
<dbReference type="PIRSF" id="PIRSF005644">
    <property type="entry name" value="Hdrgns_mtr_HypE"/>
    <property type="match status" value="1"/>
</dbReference>
<dbReference type="InterPro" id="IPR016188">
    <property type="entry name" value="PurM-like_N"/>
</dbReference>
<dbReference type="AlphaFoldDB" id="A0A7C4S1I8"/>
<sequence length="338" mass="37513">MLPKIGKIDKEVFDRIIFPHLGKFNQKVLIKPMHGVDAGVIEIDEEKVMVVACDPTFGMPVIMPFFGFLIVHICASDVAVLGVKPEYLTISLLLPPGTDIKTLEEFWRQISLECEKLGIAIVGGHTGVYPGISYPLNGGCTVWGFGKKEELTPPNNAQIGDKIVITKGPAIEAAGILAYQAEDKLKQVINKELIEKAKKLIWEMTVVKDALIARKYANAMHDATEGGLLNGVYEIAEASKVGVIIYEEKIPILEEVKVICDYFKINPLISISEGTLIITLPPEKTADLIKELKENGISAWEIGEVIERKRVFIKKDGKEEELRPVKVDPFWDAYFSVL</sequence>
<gene>
    <name evidence="5" type="ORF">ENT60_02395</name>
    <name evidence="4" type="ORF">ENU28_00150</name>
</gene>
<feature type="domain" description="PurM-like C-terminal" evidence="3">
    <location>
        <begin position="159"/>
        <end position="313"/>
    </location>
</feature>
<dbReference type="InterPro" id="IPR036676">
    <property type="entry name" value="PurM-like_C_sf"/>
</dbReference>
<name>A0A7C4S1I8_UNCW3</name>
<dbReference type="Gene3D" id="3.30.1330.10">
    <property type="entry name" value="PurM-like, N-terminal domain"/>
    <property type="match status" value="1"/>
</dbReference>
<dbReference type="InterPro" id="IPR036921">
    <property type="entry name" value="PurM-like_N_sf"/>
</dbReference>
<comment type="similarity">
    <text evidence="1">Belongs to the HypE family.</text>
</comment>
<dbReference type="InterPro" id="IPR010918">
    <property type="entry name" value="PurM-like_C_dom"/>
</dbReference>
<protein>
    <submittedName>
        <fullName evidence="5">AIR synthase</fullName>
    </submittedName>
</protein>
<evidence type="ECO:0000313" key="4">
    <source>
        <dbReference type="EMBL" id="HGQ54859.1"/>
    </source>
</evidence>